<keyword evidence="5 14" id="KW-0235">DNA replication</keyword>
<feature type="region of interest" description="Disordered" evidence="15">
    <location>
        <begin position="589"/>
        <end position="656"/>
    </location>
</feature>
<evidence type="ECO:0000256" key="5">
    <source>
        <dbReference type="ARBA" id="ARBA00022705"/>
    </source>
</evidence>
<dbReference type="Gene3D" id="1.10.132.60">
    <property type="entry name" value="DNA polymerase family B, C-terminal domain"/>
    <property type="match status" value="1"/>
</dbReference>
<comment type="similarity">
    <text evidence="2 14">Belongs to the DNA polymerase type-B family.</text>
</comment>
<keyword evidence="12" id="KW-0539">Nucleus</keyword>
<feature type="domain" description="DNA-directed DNA polymerase family B multifunctional" evidence="16">
    <location>
        <begin position="41"/>
        <end position="471"/>
    </location>
</feature>
<keyword evidence="7" id="KW-0479">Metal-binding</keyword>
<evidence type="ECO:0000256" key="4">
    <source>
        <dbReference type="ARBA" id="ARBA00022695"/>
    </source>
</evidence>
<sequence length="732" mass="82272">NSLGNRKKTFTTPSSRNFSTRLMDKLMCLVNYTEMARVTGVPFNYLLSRGQQVKFISQIFRKARTEQLVIPNLSKQDDGDYEGATVIEPVRGFYDVPVATLDFASLYPSIIQAHNLCYTTLLNKHKVEHFNLKKDEDYIVTPNGDMFCTAKVRKGLLSQILEELLGARKRAKKELAVEKDPFKKAVLNGRQLALKVSANSVYGLTGATVGKLPCLEIASSTTSYGRQMIEKTKAEVEAKYTIANGYSHDAQVIYGDTDSVMVKFGVRTLEEAMKLGEEAADYVSSKFIKPIKLEFEKVYFPYLLINKKRYAGLYWTNTKKYDKMDTKGIETVRRDNCRLVQTVIETVLNKILIDRDINGAQDYVKNMISDLLQNKVDLSKLVITKALSKSDYTAKQAHVELAERMRKRDAGSAPTLGDRVAYVIVKGAGGSKNYEKSEDPIYVLENNIPIDTKYYLDNQLANPLGRIFEPILGEKKAAQLLTGEHTRSISVAAPTLGGLMKFAKKTQTCMGCKKPLVGKDEMAGAVCENCRPRLDTHGFNLSSHLQLIESLKADLTPQKVLQVLDSAQKLVDEFANLKAQFISSGIDTTSENPRMKAKAPRVPNKLNGSNPKMETAKSRIAKERGTSKKRSWDNDLSEGRESSIDYTANQSSRKRMRTTREILGEHDAVEDFVPIALQKDDISDEVERRLKLKEERRKKLSAEPEKKRKRDSTSSNNGVAKGKTKRSRDEEE</sequence>
<keyword evidence="6" id="KW-0540">Nuclease</keyword>
<dbReference type="Pfam" id="PF00136">
    <property type="entry name" value="DNA_pol_B"/>
    <property type="match status" value="1"/>
</dbReference>
<evidence type="ECO:0000256" key="7">
    <source>
        <dbReference type="ARBA" id="ARBA00022723"/>
    </source>
</evidence>
<evidence type="ECO:0000256" key="15">
    <source>
        <dbReference type="SAM" id="MobiDB-lite"/>
    </source>
</evidence>
<dbReference type="InterPro" id="IPR036397">
    <property type="entry name" value="RNaseH_sf"/>
</dbReference>
<dbReference type="InterPro" id="IPR006172">
    <property type="entry name" value="DNA-dir_DNA_pol_B"/>
</dbReference>
<evidence type="ECO:0000256" key="2">
    <source>
        <dbReference type="ARBA" id="ARBA00005755"/>
    </source>
</evidence>
<dbReference type="GO" id="GO:0006297">
    <property type="term" value="P:nucleotide-excision repair, DNA gap filling"/>
    <property type="evidence" value="ECO:0007669"/>
    <property type="project" value="TreeGrafter"/>
</dbReference>
<evidence type="ECO:0000256" key="9">
    <source>
        <dbReference type="ARBA" id="ARBA00022839"/>
    </source>
</evidence>
<dbReference type="PANTHER" id="PTHR10322">
    <property type="entry name" value="DNA POLYMERASE CATALYTIC SUBUNIT"/>
    <property type="match status" value="1"/>
</dbReference>
<evidence type="ECO:0000256" key="10">
    <source>
        <dbReference type="ARBA" id="ARBA00022932"/>
    </source>
</evidence>
<dbReference type="GO" id="GO:0003887">
    <property type="term" value="F:DNA-directed DNA polymerase activity"/>
    <property type="evidence" value="ECO:0007669"/>
    <property type="project" value="UniProtKB-KW"/>
</dbReference>
<dbReference type="SUPFAM" id="SSF53098">
    <property type="entry name" value="Ribonuclease H-like"/>
    <property type="match status" value="1"/>
</dbReference>
<dbReference type="PRINTS" id="PR00106">
    <property type="entry name" value="DNAPOLB"/>
</dbReference>
<dbReference type="GO" id="GO:0008296">
    <property type="term" value="F:3'-5'-DNA exonuclease activity"/>
    <property type="evidence" value="ECO:0007669"/>
    <property type="project" value="TreeGrafter"/>
</dbReference>
<dbReference type="NCBIfam" id="TIGR00592">
    <property type="entry name" value="pol2"/>
    <property type="match status" value="1"/>
</dbReference>
<dbReference type="GO" id="GO:0000166">
    <property type="term" value="F:nucleotide binding"/>
    <property type="evidence" value="ECO:0007669"/>
    <property type="project" value="InterPro"/>
</dbReference>
<dbReference type="CDD" id="cd05533">
    <property type="entry name" value="POLBc_delta"/>
    <property type="match status" value="1"/>
</dbReference>
<proteinExistence type="inferred from homology"/>
<keyword evidence="11 14" id="KW-0238">DNA-binding</keyword>
<evidence type="ECO:0000256" key="6">
    <source>
        <dbReference type="ARBA" id="ARBA00022722"/>
    </source>
</evidence>
<keyword evidence="10 14" id="KW-0239">DNA-directed DNA polymerase</keyword>
<dbReference type="Gene3D" id="3.90.1600.10">
    <property type="entry name" value="Palm domain of DNA polymerase"/>
    <property type="match status" value="1"/>
</dbReference>
<dbReference type="InterPro" id="IPR050240">
    <property type="entry name" value="DNA_pol_type-B"/>
</dbReference>
<keyword evidence="3 14" id="KW-0808">Transferase</keyword>
<dbReference type="InterPro" id="IPR006134">
    <property type="entry name" value="DNA-dir_DNA_pol_B_multi_dom"/>
</dbReference>
<dbReference type="InterPro" id="IPR043502">
    <property type="entry name" value="DNA/RNA_pol_sf"/>
</dbReference>
<evidence type="ECO:0000256" key="1">
    <source>
        <dbReference type="ARBA" id="ARBA00004123"/>
    </source>
</evidence>
<feature type="region of interest" description="Disordered" evidence="15">
    <location>
        <begin position="691"/>
        <end position="732"/>
    </location>
</feature>
<dbReference type="GO" id="GO:0006287">
    <property type="term" value="P:base-excision repair, gap-filling"/>
    <property type="evidence" value="ECO:0007669"/>
    <property type="project" value="TreeGrafter"/>
</dbReference>
<reference evidence="18" key="1">
    <citation type="journal article" date="2015" name="Genome Announc.">
        <title>Draft genome sequence of Talaromyces cellulolyticus strain Y-94, a source of lignocellulosic biomass-degrading enzymes.</title>
        <authorList>
            <person name="Fujii T."/>
            <person name="Koike H."/>
            <person name="Sawayama S."/>
            <person name="Yano S."/>
            <person name="Inoue H."/>
        </authorList>
    </citation>
    <scope>NUCLEOTIDE SEQUENCE [LARGE SCALE GENOMIC DNA]</scope>
    <source>
        <strain evidence="18">Y-94</strain>
    </source>
</reference>
<evidence type="ECO:0000256" key="11">
    <source>
        <dbReference type="ARBA" id="ARBA00023125"/>
    </source>
</evidence>
<evidence type="ECO:0000313" key="18">
    <source>
        <dbReference type="Proteomes" id="UP000053095"/>
    </source>
</evidence>
<dbReference type="InterPro" id="IPR042087">
    <property type="entry name" value="DNA_pol_B_thumb"/>
</dbReference>
<keyword evidence="4 14" id="KW-0548">Nucleotidyltransferase</keyword>
<evidence type="ECO:0000313" key="17">
    <source>
        <dbReference type="EMBL" id="GAM35072.1"/>
    </source>
</evidence>
<protein>
    <recommendedName>
        <fullName evidence="14">DNA polymerase</fullName>
        <ecNumber evidence="14">2.7.7.7</ecNumber>
    </recommendedName>
</protein>
<dbReference type="GO" id="GO:0046872">
    <property type="term" value="F:metal ion binding"/>
    <property type="evidence" value="ECO:0007669"/>
    <property type="project" value="UniProtKB-KW"/>
</dbReference>
<accession>A0A6V8H183</accession>
<organism evidence="17 18">
    <name type="scientific">Talaromyces pinophilus</name>
    <name type="common">Penicillium pinophilum</name>
    <dbReference type="NCBI Taxonomy" id="128442"/>
    <lineage>
        <taxon>Eukaryota</taxon>
        <taxon>Fungi</taxon>
        <taxon>Dikarya</taxon>
        <taxon>Ascomycota</taxon>
        <taxon>Pezizomycotina</taxon>
        <taxon>Eurotiomycetes</taxon>
        <taxon>Eurotiomycetidae</taxon>
        <taxon>Eurotiales</taxon>
        <taxon>Trichocomaceae</taxon>
        <taxon>Talaromyces</taxon>
        <taxon>Talaromyces sect. Talaromyces</taxon>
    </lineage>
</organism>
<dbReference type="GO" id="GO:0003677">
    <property type="term" value="F:DNA binding"/>
    <property type="evidence" value="ECO:0007669"/>
    <property type="project" value="UniProtKB-KW"/>
</dbReference>
<dbReference type="SUPFAM" id="SSF56672">
    <property type="entry name" value="DNA/RNA polymerases"/>
    <property type="match status" value="1"/>
</dbReference>
<keyword evidence="9" id="KW-0269">Exonuclease</keyword>
<gene>
    <name evidence="17" type="ORF">TCE0_015f03085</name>
</gene>
<name>A0A6V8H183_TALPI</name>
<dbReference type="Gene3D" id="3.30.420.10">
    <property type="entry name" value="Ribonuclease H-like superfamily/Ribonuclease H"/>
    <property type="match status" value="1"/>
</dbReference>
<dbReference type="EMBL" id="DF933811">
    <property type="protein sequence ID" value="GAM35072.1"/>
    <property type="molecule type" value="Genomic_DNA"/>
</dbReference>
<dbReference type="FunFam" id="1.10.287.690:FF:000001">
    <property type="entry name" value="DNA polymerase"/>
    <property type="match status" value="1"/>
</dbReference>
<dbReference type="SMART" id="SM00486">
    <property type="entry name" value="POLBc"/>
    <property type="match status" value="1"/>
</dbReference>
<dbReference type="Gene3D" id="1.10.287.690">
    <property type="entry name" value="Helix hairpin bin"/>
    <property type="match status" value="1"/>
</dbReference>
<dbReference type="GO" id="GO:0043625">
    <property type="term" value="C:delta DNA polymerase complex"/>
    <property type="evidence" value="ECO:0007669"/>
    <property type="project" value="TreeGrafter"/>
</dbReference>
<dbReference type="EC" id="2.7.7.7" evidence="14"/>
<keyword evidence="18" id="KW-1185">Reference proteome</keyword>
<evidence type="ECO:0000256" key="13">
    <source>
        <dbReference type="ARBA" id="ARBA00049244"/>
    </source>
</evidence>
<dbReference type="PANTHER" id="PTHR10322:SF23">
    <property type="entry name" value="DNA POLYMERASE DELTA CATALYTIC SUBUNIT"/>
    <property type="match status" value="1"/>
</dbReference>
<feature type="compositionally biased region" description="Basic and acidic residues" evidence="15">
    <location>
        <begin position="614"/>
        <end position="643"/>
    </location>
</feature>
<dbReference type="FunFam" id="1.10.132.60:FF:000001">
    <property type="entry name" value="DNA polymerase"/>
    <property type="match status" value="1"/>
</dbReference>
<comment type="subcellular location">
    <subcellularLocation>
        <location evidence="1">Nucleus</location>
    </subcellularLocation>
</comment>
<dbReference type="InterPro" id="IPR017964">
    <property type="entry name" value="DNA-dir_DNA_pol_B_CS"/>
</dbReference>
<evidence type="ECO:0000256" key="8">
    <source>
        <dbReference type="ARBA" id="ARBA00022801"/>
    </source>
</evidence>
<evidence type="ECO:0000256" key="12">
    <source>
        <dbReference type="ARBA" id="ARBA00023242"/>
    </source>
</evidence>
<comment type="caution">
    <text evidence="17">The sequence shown here is derived from an EMBL/GenBank/DDBJ whole genome shotgun (WGS) entry which is preliminary data.</text>
</comment>
<dbReference type="Proteomes" id="UP000053095">
    <property type="component" value="Unassembled WGS sequence"/>
</dbReference>
<feature type="non-terminal residue" evidence="17">
    <location>
        <position position="1"/>
    </location>
</feature>
<keyword evidence="8" id="KW-0378">Hydrolase</keyword>
<dbReference type="AlphaFoldDB" id="A0A6V8H183"/>
<dbReference type="PROSITE" id="PS00116">
    <property type="entry name" value="DNA_POLYMERASE_B"/>
    <property type="match status" value="1"/>
</dbReference>
<evidence type="ECO:0000259" key="16">
    <source>
        <dbReference type="Pfam" id="PF00136"/>
    </source>
</evidence>
<dbReference type="InterPro" id="IPR023211">
    <property type="entry name" value="DNA_pol_palm_dom_sf"/>
</dbReference>
<evidence type="ECO:0000256" key="14">
    <source>
        <dbReference type="RuleBase" id="RU000442"/>
    </source>
</evidence>
<evidence type="ECO:0000256" key="3">
    <source>
        <dbReference type="ARBA" id="ARBA00022679"/>
    </source>
</evidence>
<dbReference type="GO" id="GO:0045004">
    <property type="term" value="P:DNA replication proofreading"/>
    <property type="evidence" value="ECO:0007669"/>
    <property type="project" value="TreeGrafter"/>
</dbReference>
<dbReference type="InterPro" id="IPR012337">
    <property type="entry name" value="RNaseH-like_sf"/>
</dbReference>
<comment type="catalytic activity">
    <reaction evidence="13 14">
        <text>DNA(n) + a 2'-deoxyribonucleoside 5'-triphosphate = DNA(n+1) + diphosphate</text>
        <dbReference type="Rhea" id="RHEA:22508"/>
        <dbReference type="Rhea" id="RHEA-COMP:17339"/>
        <dbReference type="Rhea" id="RHEA-COMP:17340"/>
        <dbReference type="ChEBI" id="CHEBI:33019"/>
        <dbReference type="ChEBI" id="CHEBI:61560"/>
        <dbReference type="ChEBI" id="CHEBI:173112"/>
        <dbReference type="EC" id="2.7.7.7"/>
    </reaction>
</comment>
<feature type="compositionally biased region" description="Basic and acidic residues" evidence="15">
    <location>
        <begin position="691"/>
        <end position="706"/>
    </location>
</feature>